<dbReference type="Proteomes" id="UP001590950">
    <property type="component" value="Unassembled WGS sequence"/>
</dbReference>
<proteinExistence type="predicted"/>
<accession>A0ABR4ACZ2</accession>
<keyword evidence="1" id="KW-1133">Transmembrane helix</keyword>
<sequence>MADLGDLGTKVVFYASAISLFINMVSMIIMGSVEGQMDEGGGHLRELEIALNGVAAHLMSGNSLGPHHIQRG</sequence>
<protein>
    <submittedName>
        <fullName evidence="2">Uncharacterized protein</fullName>
    </submittedName>
</protein>
<evidence type="ECO:0000256" key="1">
    <source>
        <dbReference type="SAM" id="Phobius"/>
    </source>
</evidence>
<evidence type="ECO:0000313" key="2">
    <source>
        <dbReference type="EMBL" id="KAL2043005.1"/>
    </source>
</evidence>
<reference evidence="2 3" key="1">
    <citation type="submission" date="2024-09" db="EMBL/GenBank/DDBJ databases">
        <title>Rethinking Asexuality: The Enigmatic Case of Functional Sexual Genes in Lepraria (Stereocaulaceae).</title>
        <authorList>
            <person name="Doellman M."/>
            <person name="Sun Y."/>
            <person name="Barcenas-Pena A."/>
            <person name="Lumbsch H.T."/>
            <person name="Grewe F."/>
        </authorList>
    </citation>
    <scope>NUCLEOTIDE SEQUENCE [LARGE SCALE GENOMIC DNA]</scope>
    <source>
        <strain evidence="2 3">Mercado 3170</strain>
    </source>
</reference>
<keyword evidence="3" id="KW-1185">Reference proteome</keyword>
<evidence type="ECO:0000313" key="3">
    <source>
        <dbReference type="Proteomes" id="UP001590950"/>
    </source>
</evidence>
<keyword evidence="1" id="KW-0472">Membrane</keyword>
<feature type="transmembrane region" description="Helical" evidence="1">
    <location>
        <begin position="12"/>
        <end position="33"/>
    </location>
</feature>
<gene>
    <name evidence="2" type="ORF">N7G274_004063</name>
</gene>
<dbReference type="EMBL" id="JBEFKJ010000012">
    <property type="protein sequence ID" value="KAL2043005.1"/>
    <property type="molecule type" value="Genomic_DNA"/>
</dbReference>
<comment type="caution">
    <text evidence="2">The sequence shown here is derived from an EMBL/GenBank/DDBJ whole genome shotgun (WGS) entry which is preliminary data.</text>
</comment>
<name>A0ABR4ACZ2_9LECA</name>
<keyword evidence="1" id="KW-0812">Transmembrane</keyword>
<organism evidence="2 3">
    <name type="scientific">Stereocaulon virgatum</name>
    <dbReference type="NCBI Taxonomy" id="373712"/>
    <lineage>
        <taxon>Eukaryota</taxon>
        <taxon>Fungi</taxon>
        <taxon>Dikarya</taxon>
        <taxon>Ascomycota</taxon>
        <taxon>Pezizomycotina</taxon>
        <taxon>Lecanoromycetes</taxon>
        <taxon>OSLEUM clade</taxon>
        <taxon>Lecanoromycetidae</taxon>
        <taxon>Lecanorales</taxon>
        <taxon>Lecanorineae</taxon>
        <taxon>Stereocaulaceae</taxon>
        <taxon>Stereocaulon</taxon>
    </lineage>
</organism>